<dbReference type="Gene3D" id="1.10.1040.20">
    <property type="entry name" value="ProC-like, C-terminal domain"/>
    <property type="match status" value="1"/>
</dbReference>
<reference evidence="3" key="1">
    <citation type="submission" date="2020-05" db="EMBL/GenBank/DDBJ databases">
        <authorList>
            <person name="Chiriac C."/>
            <person name="Salcher M."/>
            <person name="Ghai R."/>
            <person name="Kavagutti S V."/>
        </authorList>
    </citation>
    <scope>NUCLEOTIDE SEQUENCE</scope>
</reference>
<dbReference type="Pfam" id="PF10727">
    <property type="entry name" value="Rossmann-like"/>
    <property type="match status" value="1"/>
</dbReference>
<proteinExistence type="predicted"/>
<dbReference type="InterPro" id="IPR008927">
    <property type="entry name" value="6-PGluconate_DH-like_C_sf"/>
</dbReference>
<dbReference type="Pfam" id="PF10728">
    <property type="entry name" value="DUF2520"/>
    <property type="match status" value="1"/>
</dbReference>
<protein>
    <submittedName>
        <fullName evidence="3">Unannotated protein</fullName>
    </submittedName>
</protein>
<gene>
    <name evidence="3" type="ORF">UFOPK2242_00632</name>
</gene>
<sequence>MRPAPLEGLEHTLNQRTFSIIGPGRAGTAIAKALANNGWVISRVAGRSIEHAQPLAEKLGALACIAADGGLGVDLIIIATPDSAISETAQIVSVQAASGALLIHLAGATGVEALEGVRSTRPDLVLGSLHPLQTLSDDDAFEKLQGAFCAVEGPPEIQELARELGLTPFSVLPENRSAYHATAVVASNHLVALMGQVERMANNAGVPFEAFAPLARTAIEAALISGPATALTGPVSRGDTATIEAHLRVIDSSEVAVYKALARDALRLSGRDDAALEELLS</sequence>
<evidence type="ECO:0000259" key="2">
    <source>
        <dbReference type="Pfam" id="PF10728"/>
    </source>
</evidence>
<dbReference type="SUPFAM" id="SSF48179">
    <property type="entry name" value="6-phosphogluconate dehydrogenase C-terminal domain-like"/>
    <property type="match status" value="1"/>
</dbReference>
<dbReference type="EMBL" id="CAEZWM010000061">
    <property type="protein sequence ID" value="CAB4655147.1"/>
    <property type="molecule type" value="Genomic_DNA"/>
</dbReference>
<dbReference type="InterPro" id="IPR018931">
    <property type="entry name" value="DUF2520"/>
</dbReference>
<dbReference type="PANTHER" id="PTHR40459:SF1">
    <property type="entry name" value="CONSERVED HYPOTHETICAL ALANINE AND LEUCINE RICH PROTEIN"/>
    <property type="match status" value="1"/>
</dbReference>
<feature type="domain" description="DUF2520" evidence="2">
    <location>
        <begin position="156"/>
        <end position="264"/>
    </location>
</feature>
<feature type="domain" description="Putative oxidoreductase/dehydrogenase Rossmann-like" evidence="1">
    <location>
        <begin position="18"/>
        <end position="117"/>
    </location>
</feature>
<dbReference type="InterPro" id="IPR037108">
    <property type="entry name" value="TM1727-like_C_sf"/>
</dbReference>
<dbReference type="SUPFAM" id="SSF51735">
    <property type="entry name" value="NAD(P)-binding Rossmann-fold domains"/>
    <property type="match status" value="1"/>
</dbReference>
<accession>A0A6J6KZE5</accession>
<dbReference type="InterPro" id="IPR036291">
    <property type="entry name" value="NAD(P)-bd_dom_sf"/>
</dbReference>
<dbReference type="Gene3D" id="3.40.50.720">
    <property type="entry name" value="NAD(P)-binding Rossmann-like Domain"/>
    <property type="match status" value="1"/>
</dbReference>
<dbReference type="InterPro" id="IPR019665">
    <property type="entry name" value="OxRdtase/DH_put_Rossmann_dom"/>
</dbReference>
<name>A0A6J6KZE5_9ZZZZ</name>
<evidence type="ECO:0000259" key="1">
    <source>
        <dbReference type="Pfam" id="PF10727"/>
    </source>
</evidence>
<evidence type="ECO:0000313" key="3">
    <source>
        <dbReference type="EMBL" id="CAB4655147.1"/>
    </source>
</evidence>
<organism evidence="3">
    <name type="scientific">freshwater metagenome</name>
    <dbReference type="NCBI Taxonomy" id="449393"/>
    <lineage>
        <taxon>unclassified sequences</taxon>
        <taxon>metagenomes</taxon>
        <taxon>ecological metagenomes</taxon>
    </lineage>
</organism>
<dbReference type="AlphaFoldDB" id="A0A6J6KZE5"/>
<dbReference type="PANTHER" id="PTHR40459">
    <property type="entry name" value="CONSERVED HYPOTHETICAL ALANINE AND LEUCINE RICH PROTEIN"/>
    <property type="match status" value="1"/>
</dbReference>